<protein>
    <submittedName>
        <fullName evidence="3">Uncharacterized protein</fullName>
    </submittedName>
</protein>
<comment type="caution">
    <text evidence="3">The sequence shown here is derived from an EMBL/GenBank/DDBJ whole genome shotgun (WGS) entry which is preliminary data.</text>
</comment>
<dbReference type="EMBL" id="JAPFFF010000024">
    <property type="protein sequence ID" value="KAK8850076.1"/>
    <property type="molecule type" value="Genomic_DNA"/>
</dbReference>
<feature type="region of interest" description="Disordered" evidence="1">
    <location>
        <begin position="358"/>
        <end position="451"/>
    </location>
</feature>
<dbReference type="Proteomes" id="UP001470230">
    <property type="component" value="Unassembled WGS sequence"/>
</dbReference>
<accession>A0ABR2HPM1</accession>
<feature type="signal peptide" evidence="2">
    <location>
        <begin position="1"/>
        <end position="15"/>
    </location>
</feature>
<gene>
    <name evidence="3" type="ORF">M9Y10_018187</name>
</gene>
<evidence type="ECO:0000256" key="2">
    <source>
        <dbReference type="SAM" id="SignalP"/>
    </source>
</evidence>
<keyword evidence="2" id="KW-0732">Signal</keyword>
<name>A0ABR2HPM1_9EUKA</name>
<evidence type="ECO:0000313" key="3">
    <source>
        <dbReference type="EMBL" id="KAK8850076.1"/>
    </source>
</evidence>
<proteinExistence type="predicted"/>
<evidence type="ECO:0000256" key="1">
    <source>
        <dbReference type="SAM" id="MobiDB-lite"/>
    </source>
</evidence>
<organism evidence="3 4">
    <name type="scientific">Tritrichomonas musculus</name>
    <dbReference type="NCBI Taxonomy" id="1915356"/>
    <lineage>
        <taxon>Eukaryota</taxon>
        <taxon>Metamonada</taxon>
        <taxon>Parabasalia</taxon>
        <taxon>Tritrichomonadida</taxon>
        <taxon>Tritrichomonadidae</taxon>
        <taxon>Tritrichomonas</taxon>
    </lineage>
</organism>
<keyword evidence="4" id="KW-1185">Reference proteome</keyword>
<sequence>MAAVLMALLLPSSQSYPNDYAALLIQNLLHNNPVQMVSWIAQLIQYGSVRVHGNFGFPLCNNVAIERLDNVLVDLCGLSLSAYLGYETETFSLNPTQAFSKLGYTVACRQIPFAEYLQQDKCVNASTIDRALTFCVIQGLNHYLKALRELNDSQKASLLQKYSPDAFLMCFAIGRGQARVFNVKVHPYLQELFREKIQNHDFSNFFPSEVLSSLQARNMPENLCGECGPVLFDILCQAVNLKDIVVAIVYPNIEDMVTLGFAKEYIPAKVVVEDITSDDDHNTLKQQAATQENVAGIREKLTEINQQITDIAKIVKSWLGFIKVGADRYQEFDKECQDHPPASRWEKFRRGLFAMAGLTGKEHSEKDKEGDGAKKSEQPADKEQTAKNADAEKSPEAEAEKDDKNPKNLEQASGEPKTDKELKKNKNINKGNPKTLPSEAPRKRGRPRKIK</sequence>
<reference evidence="3 4" key="1">
    <citation type="submission" date="2024-04" db="EMBL/GenBank/DDBJ databases">
        <title>Tritrichomonas musculus Genome.</title>
        <authorList>
            <person name="Alves-Ferreira E."/>
            <person name="Grigg M."/>
            <person name="Lorenzi H."/>
            <person name="Galac M."/>
        </authorList>
    </citation>
    <scope>NUCLEOTIDE SEQUENCE [LARGE SCALE GENOMIC DNA]</scope>
    <source>
        <strain evidence="3 4">EAF2021</strain>
    </source>
</reference>
<evidence type="ECO:0000313" key="4">
    <source>
        <dbReference type="Proteomes" id="UP001470230"/>
    </source>
</evidence>
<feature type="chain" id="PRO_5046111480" evidence="2">
    <location>
        <begin position="16"/>
        <end position="451"/>
    </location>
</feature>
<feature type="compositionally biased region" description="Basic and acidic residues" evidence="1">
    <location>
        <begin position="360"/>
        <end position="407"/>
    </location>
</feature>